<evidence type="ECO:0000313" key="2">
    <source>
        <dbReference type="Proteomes" id="UP000503447"/>
    </source>
</evidence>
<evidence type="ECO:0000313" key="1">
    <source>
        <dbReference type="EMBL" id="QJW96010.1"/>
    </source>
</evidence>
<accession>A0A6M5YRF2</accession>
<dbReference type="EMBL" id="CP053452">
    <property type="protein sequence ID" value="QJW96010.1"/>
    <property type="molecule type" value="Genomic_DNA"/>
</dbReference>
<keyword evidence="2" id="KW-1185">Reference proteome</keyword>
<dbReference type="Proteomes" id="UP000503447">
    <property type="component" value="Chromosome"/>
</dbReference>
<name>A0A6M5YRF2_9BACT</name>
<gene>
    <name evidence="1" type="ORF">FTUN_3564</name>
</gene>
<dbReference type="AlphaFoldDB" id="A0A6M5YRF2"/>
<reference evidence="2" key="1">
    <citation type="submission" date="2020-05" db="EMBL/GenBank/DDBJ databases">
        <title>Frigoriglobus tundricola gen. nov., sp. nov., a psychrotolerant cellulolytic planctomycete of the family Gemmataceae with two divergent copies of 16S rRNA gene.</title>
        <authorList>
            <person name="Kulichevskaya I.S."/>
            <person name="Ivanova A.A."/>
            <person name="Naumoff D.G."/>
            <person name="Beletsky A.V."/>
            <person name="Rijpstra W.I.C."/>
            <person name="Sinninghe Damste J.S."/>
            <person name="Mardanov A.V."/>
            <person name="Ravin N.V."/>
            <person name="Dedysh S.N."/>
        </authorList>
    </citation>
    <scope>NUCLEOTIDE SEQUENCE [LARGE SCALE GENOMIC DNA]</scope>
    <source>
        <strain evidence="2">PL17</strain>
    </source>
</reference>
<protein>
    <submittedName>
        <fullName evidence="1">Uncharacterized protein</fullName>
    </submittedName>
</protein>
<proteinExistence type="predicted"/>
<organism evidence="1 2">
    <name type="scientific">Frigoriglobus tundricola</name>
    <dbReference type="NCBI Taxonomy" id="2774151"/>
    <lineage>
        <taxon>Bacteria</taxon>
        <taxon>Pseudomonadati</taxon>
        <taxon>Planctomycetota</taxon>
        <taxon>Planctomycetia</taxon>
        <taxon>Gemmatales</taxon>
        <taxon>Gemmataceae</taxon>
        <taxon>Frigoriglobus</taxon>
    </lineage>
</organism>
<dbReference type="KEGG" id="ftj:FTUN_3564"/>
<sequence>MGRSGEMTFVGRSFHRFIRYLAANWWNQAITRRTAGATIAW</sequence>